<dbReference type="CDD" id="cd00200">
    <property type="entry name" value="WD40"/>
    <property type="match status" value="1"/>
</dbReference>
<dbReference type="PROSITE" id="PS50082">
    <property type="entry name" value="WD_REPEATS_2"/>
    <property type="match status" value="6"/>
</dbReference>
<keyword evidence="8" id="KW-1185">Reference proteome</keyword>
<feature type="repeat" description="WD" evidence="3">
    <location>
        <begin position="322"/>
        <end position="348"/>
    </location>
</feature>
<keyword evidence="2" id="KW-0677">Repeat</keyword>
<gene>
    <name evidence="6" type="ORF">CSC81_02425</name>
    <name evidence="5" type="ORF">Q8W23_02820</name>
</gene>
<accession>A0A2G1BWF2</accession>
<dbReference type="PROSITE" id="PS00678">
    <property type="entry name" value="WD_REPEATS_1"/>
    <property type="match status" value="2"/>
</dbReference>
<dbReference type="Proteomes" id="UP001242342">
    <property type="component" value="Unassembled WGS sequence"/>
</dbReference>
<feature type="repeat" description="WD" evidence="3">
    <location>
        <begin position="41"/>
        <end position="82"/>
    </location>
</feature>
<dbReference type="SUPFAM" id="SSF50978">
    <property type="entry name" value="WD40 repeat-like"/>
    <property type="match status" value="1"/>
</dbReference>
<comment type="caution">
    <text evidence="6">The sequence shown here is derived from an EMBL/GenBank/DDBJ whole genome shotgun (WGS) entry which is preliminary data.</text>
</comment>
<reference evidence="6" key="2">
    <citation type="submission" date="2017-10" db="EMBL/GenBank/DDBJ databases">
        <authorList>
            <person name="Enke T.N."/>
            <person name="Cordero O.X."/>
        </authorList>
    </citation>
    <scope>NUCLEOTIDE SEQUENCE</scope>
    <source>
        <strain evidence="6">4G03</strain>
    </source>
</reference>
<sequence>MKKRKIILLLVVLSITYFVYVQLFKQPKLFEGNLIELKNTFKHHSGDVWEVKFAPNDTLMVSGGIDQNTKIWNRITGEVVHNLPHKIGSPSVDFNPNGKLVATGAYDGLVRLWDVNSGVLLKVLDGNKGTIWSISFSPDGNLIAAGGDDNKVTVWNVNTGKVTNEFKEASHNIWEVVFNPTGDHLAASSSDNTIRIYDIKSGRLSKTILGHSLVPLSMDFSPNGKFLASAGDDKTIKIWDTNKWELLHTLQGENEAIHSVVFIGNNRILAGGTDKKMLGELLEYHFGFTGYTKPIVATLWDINDEKILQTITDHTDDIGLGMDVNSSGELVATPSKDKTVKVWQVIKE</sequence>
<reference evidence="6 7" key="1">
    <citation type="journal article" date="2016" name="Nat. Commun.">
        <title>Microbial interactions lead to rapid micro-scale successions on model marine particles.</title>
        <authorList>
            <person name="Datta M.S."/>
            <person name="Sliwerska E."/>
            <person name="Gore J."/>
            <person name="Polz M.F."/>
            <person name="Cordero O.X."/>
        </authorList>
    </citation>
    <scope>NUCLEOTIDE SEQUENCE [LARGE SCALE GENOMIC DNA]</scope>
    <source>
        <strain evidence="6 7">4G03</strain>
    </source>
</reference>
<name>A0A2G1BWF2_9FLAO</name>
<evidence type="ECO:0000313" key="7">
    <source>
        <dbReference type="Proteomes" id="UP000222163"/>
    </source>
</evidence>
<feature type="repeat" description="WD" evidence="3">
    <location>
        <begin position="166"/>
        <end position="207"/>
    </location>
</feature>
<dbReference type="InterPro" id="IPR015943">
    <property type="entry name" value="WD40/YVTN_repeat-like_dom_sf"/>
</dbReference>
<dbReference type="PRINTS" id="PR00320">
    <property type="entry name" value="GPROTEINBRPT"/>
</dbReference>
<evidence type="ECO:0000256" key="2">
    <source>
        <dbReference type="ARBA" id="ARBA00022737"/>
    </source>
</evidence>
<reference evidence="5 8" key="3">
    <citation type="submission" date="2023-07" db="EMBL/GenBank/DDBJ databases">
        <title>Genome content predicts the carbon catabolic preferences of heterotrophic bacteria.</title>
        <authorList>
            <person name="Gralka M."/>
        </authorList>
    </citation>
    <scope>NUCLEOTIDE SEQUENCE [LARGE SCALE GENOMIC DNA]</scope>
    <source>
        <strain evidence="5 8">4G03</strain>
    </source>
</reference>
<evidence type="ECO:0000313" key="8">
    <source>
        <dbReference type="Proteomes" id="UP001242342"/>
    </source>
</evidence>
<feature type="repeat" description="WD" evidence="3">
    <location>
        <begin position="124"/>
        <end position="165"/>
    </location>
</feature>
<dbReference type="EMBL" id="PDUU01000003">
    <property type="protein sequence ID" value="PHN98363.1"/>
    <property type="molecule type" value="Genomic_DNA"/>
</dbReference>
<dbReference type="InterPro" id="IPR019775">
    <property type="entry name" value="WD40_repeat_CS"/>
</dbReference>
<organism evidence="6 7">
    <name type="scientific">Tenacibaculum discolor</name>
    <dbReference type="NCBI Taxonomy" id="361581"/>
    <lineage>
        <taxon>Bacteria</taxon>
        <taxon>Pseudomonadati</taxon>
        <taxon>Bacteroidota</taxon>
        <taxon>Flavobacteriia</taxon>
        <taxon>Flavobacteriales</taxon>
        <taxon>Flavobacteriaceae</taxon>
        <taxon>Tenacibaculum</taxon>
    </lineage>
</organism>
<evidence type="ECO:0000259" key="4">
    <source>
        <dbReference type="Pfam" id="PF23414"/>
    </source>
</evidence>
<dbReference type="PANTHER" id="PTHR19848">
    <property type="entry name" value="WD40 REPEAT PROTEIN"/>
    <property type="match status" value="1"/>
</dbReference>
<evidence type="ECO:0000313" key="5">
    <source>
        <dbReference type="EMBL" id="MDP2540400.1"/>
    </source>
</evidence>
<evidence type="ECO:0000256" key="1">
    <source>
        <dbReference type="ARBA" id="ARBA00022574"/>
    </source>
</evidence>
<dbReference type="SMART" id="SM00320">
    <property type="entry name" value="WD40"/>
    <property type="match status" value="7"/>
</dbReference>
<dbReference type="PANTHER" id="PTHR19848:SF8">
    <property type="entry name" value="F-BOX AND WD REPEAT DOMAIN CONTAINING 7"/>
    <property type="match status" value="1"/>
</dbReference>
<dbReference type="AlphaFoldDB" id="A0A2G1BWF2"/>
<evidence type="ECO:0000256" key="3">
    <source>
        <dbReference type="PROSITE-ProRule" id="PRU00221"/>
    </source>
</evidence>
<dbReference type="PROSITE" id="PS50294">
    <property type="entry name" value="WD_REPEATS_REGION"/>
    <property type="match status" value="5"/>
</dbReference>
<protein>
    <submittedName>
        <fullName evidence="5">WD40 repeat domain-containing protein</fullName>
    </submittedName>
</protein>
<dbReference type="InterPro" id="IPR055442">
    <property type="entry name" value="Beta-prop_EML-like_2nd"/>
</dbReference>
<keyword evidence="1 3" id="KW-0853">WD repeat</keyword>
<evidence type="ECO:0000313" key="6">
    <source>
        <dbReference type="EMBL" id="PHN98363.1"/>
    </source>
</evidence>
<dbReference type="InterPro" id="IPR020472">
    <property type="entry name" value="WD40_PAC1"/>
</dbReference>
<dbReference type="InterPro" id="IPR001680">
    <property type="entry name" value="WD40_rpt"/>
</dbReference>
<feature type="repeat" description="WD" evidence="3">
    <location>
        <begin position="82"/>
        <end position="123"/>
    </location>
</feature>
<dbReference type="Gene3D" id="2.130.10.10">
    <property type="entry name" value="YVTN repeat-like/Quinoprotein amine dehydrogenase"/>
    <property type="match status" value="3"/>
</dbReference>
<dbReference type="Pfam" id="PF00400">
    <property type="entry name" value="WD40"/>
    <property type="match status" value="2"/>
</dbReference>
<dbReference type="Proteomes" id="UP000222163">
    <property type="component" value="Unassembled WGS sequence"/>
</dbReference>
<dbReference type="InterPro" id="IPR036322">
    <property type="entry name" value="WD40_repeat_dom_sf"/>
</dbReference>
<feature type="domain" description="EML-like second beta-propeller" evidence="4">
    <location>
        <begin position="92"/>
        <end position="243"/>
    </location>
</feature>
<dbReference type="Pfam" id="PF23414">
    <property type="entry name" value="Beta-prop_EML_2"/>
    <property type="match status" value="1"/>
</dbReference>
<feature type="repeat" description="WD" evidence="3">
    <location>
        <begin position="208"/>
        <end position="249"/>
    </location>
</feature>
<dbReference type="EMBL" id="JAUYVU010000002">
    <property type="protein sequence ID" value="MDP2540400.1"/>
    <property type="molecule type" value="Genomic_DNA"/>
</dbReference>
<proteinExistence type="predicted"/>
<dbReference type="RefSeq" id="WP_099214180.1">
    <property type="nucleotide sequence ID" value="NZ_JAUYVU010000002.1"/>
</dbReference>